<dbReference type="Gene3D" id="2.40.30.10">
    <property type="entry name" value="Translation factors"/>
    <property type="match status" value="1"/>
</dbReference>
<evidence type="ECO:0000256" key="3">
    <source>
        <dbReference type="ARBA" id="ARBA00022630"/>
    </source>
</evidence>
<evidence type="ECO:0000256" key="8">
    <source>
        <dbReference type="ARBA" id="ARBA00023004"/>
    </source>
</evidence>
<dbReference type="Pfam" id="PF10418">
    <property type="entry name" value="DHODB_Fe-S_bind"/>
    <property type="match status" value="1"/>
</dbReference>
<dbReference type="Gene3D" id="2.10.240.10">
    <property type="entry name" value="Dihydroorotate dehydrogenase, electron transfer subunit"/>
    <property type="match status" value="1"/>
</dbReference>
<evidence type="ECO:0000256" key="1">
    <source>
        <dbReference type="ARBA" id="ARBA00006422"/>
    </source>
</evidence>
<feature type="binding site" evidence="12">
    <location>
        <position position="228"/>
    </location>
    <ligand>
        <name>[2Fe-2S] cluster</name>
        <dbReference type="ChEBI" id="CHEBI:190135"/>
    </ligand>
</feature>
<accession>A0A7V3YFQ8</accession>
<dbReference type="InterPro" id="IPR012165">
    <property type="entry name" value="Cyt_c3_hydrogenase_gsu"/>
</dbReference>
<keyword evidence="8 12" id="KW-0408">Iron</keyword>
<keyword evidence="6 11" id="KW-0274">FAD</keyword>
<feature type="binding site" evidence="12">
    <location>
        <position position="220"/>
    </location>
    <ligand>
        <name>[2Fe-2S] cluster</name>
        <dbReference type="ChEBI" id="CHEBI:190135"/>
    </ligand>
</feature>
<dbReference type="SUPFAM" id="SSF52343">
    <property type="entry name" value="Ferredoxin reductase-like, C-terminal NADP-linked domain"/>
    <property type="match status" value="1"/>
</dbReference>
<evidence type="ECO:0000256" key="2">
    <source>
        <dbReference type="ARBA" id="ARBA00022448"/>
    </source>
</evidence>
<dbReference type="InterPro" id="IPR017938">
    <property type="entry name" value="Riboflavin_synthase-like_b-brl"/>
</dbReference>
<sequence length="254" mass="28015">MSFARICRKERFGERFVCFELEEGDIASQARPGQFVMVRPGFRVFDPLLPRPFAVLSANDDRFSLLFEVVGKGTELLSYLEVGDVVEVLGPLGRGFSLDAPFGILLAGGRGLVPLVFLAREFEKRGIPFSFFLGVRKRKDLALLRLLEDLPRVLWSCEEAVSGGFCGTVLDLVGKCLERALWQGARIYACGPEGMLRELVTVFPGKEEDIEVALEARMGCGFGVCLGCAIPRRGGGYWHVCSDGPVFRLSEVVL</sequence>
<reference evidence="14" key="1">
    <citation type="journal article" date="2020" name="mSystems">
        <title>Genome- and Community-Level Interaction Insights into Carbon Utilization and Element Cycling Functions of Hydrothermarchaeota in Hydrothermal Sediment.</title>
        <authorList>
            <person name="Zhou Z."/>
            <person name="Liu Y."/>
            <person name="Xu W."/>
            <person name="Pan J."/>
            <person name="Luo Z.H."/>
            <person name="Li M."/>
        </authorList>
    </citation>
    <scope>NUCLEOTIDE SEQUENCE [LARGE SCALE GENOMIC DNA]</scope>
    <source>
        <strain evidence="14">SpSt-747</strain>
    </source>
</reference>
<evidence type="ECO:0000256" key="11">
    <source>
        <dbReference type="PIRSR" id="PIRSR006816-1"/>
    </source>
</evidence>
<keyword evidence="3 11" id="KW-0285">Flavoprotein</keyword>
<evidence type="ECO:0000256" key="6">
    <source>
        <dbReference type="ARBA" id="ARBA00022827"/>
    </source>
</evidence>
<keyword evidence="7" id="KW-0249">Electron transport</keyword>
<evidence type="ECO:0000256" key="12">
    <source>
        <dbReference type="PIRSR" id="PIRSR006816-2"/>
    </source>
</evidence>
<dbReference type="GO" id="GO:0051537">
    <property type="term" value="F:2 iron, 2 sulfur cluster binding"/>
    <property type="evidence" value="ECO:0007669"/>
    <property type="project" value="UniProtKB-KW"/>
</dbReference>
<proteinExistence type="inferred from homology"/>
<feature type="binding site" evidence="11">
    <location>
        <begin position="73"/>
        <end position="74"/>
    </location>
    <ligand>
        <name>FAD</name>
        <dbReference type="ChEBI" id="CHEBI:57692"/>
    </ligand>
</feature>
<gene>
    <name evidence="14" type="ORF">ENV30_03020</name>
</gene>
<keyword evidence="5 12" id="KW-0479">Metal-binding</keyword>
<keyword evidence="2" id="KW-0813">Transport</keyword>
<evidence type="ECO:0000313" key="14">
    <source>
        <dbReference type="EMBL" id="HGI30272.1"/>
    </source>
</evidence>
<dbReference type="InterPro" id="IPR050353">
    <property type="entry name" value="PyrK_electron_transfer"/>
</dbReference>
<dbReference type="SUPFAM" id="SSF63380">
    <property type="entry name" value="Riboflavin synthase domain-like"/>
    <property type="match status" value="1"/>
</dbReference>
<comment type="cofactor">
    <cofactor evidence="12">
        <name>[2Fe-2S] cluster</name>
        <dbReference type="ChEBI" id="CHEBI:190135"/>
    </cofactor>
    <text evidence="12">Binds 1 [2Fe-2S] cluster per subunit.</text>
</comment>
<evidence type="ECO:0000256" key="4">
    <source>
        <dbReference type="ARBA" id="ARBA00022714"/>
    </source>
</evidence>
<keyword evidence="4 12" id="KW-0001">2Fe-2S</keyword>
<dbReference type="PIRSF" id="PIRSF006816">
    <property type="entry name" value="Cyc3_hyd_g"/>
    <property type="match status" value="1"/>
</dbReference>
<organism evidence="14">
    <name type="scientific">Candidatus Caldatribacterium californiense</name>
    <dbReference type="NCBI Taxonomy" id="1454726"/>
    <lineage>
        <taxon>Bacteria</taxon>
        <taxon>Pseudomonadati</taxon>
        <taxon>Atribacterota</taxon>
        <taxon>Atribacteria</taxon>
        <taxon>Atribacterales</taxon>
        <taxon>Candidatus Caldatribacteriaceae</taxon>
        <taxon>Candidatus Caldatribacterium</taxon>
    </lineage>
</organism>
<feature type="binding site" evidence="12">
    <location>
        <position position="241"/>
    </location>
    <ligand>
        <name>[2Fe-2S] cluster</name>
        <dbReference type="ChEBI" id="CHEBI:190135"/>
    </ligand>
</feature>
<comment type="cofactor">
    <cofactor evidence="10">
        <name>[2Fe-2S] cluster</name>
        <dbReference type="ChEBI" id="CHEBI:190135"/>
    </cofactor>
</comment>
<comment type="caution">
    <text evidence="14">The sequence shown here is derived from an EMBL/GenBank/DDBJ whole genome shotgun (WGS) entry which is preliminary data.</text>
</comment>
<protein>
    <submittedName>
        <fullName evidence="14">Dihydroorotate dehydrogenase electron transfer subunit</fullName>
    </submittedName>
</protein>
<dbReference type="PANTHER" id="PTHR43513">
    <property type="entry name" value="DIHYDROOROTATE DEHYDROGENASE B (NAD(+)), ELECTRON TRANSFER SUBUNIT"/>
    <property type="match status" value="1"/>
</dbReference>
<dbReference type="AlphaFoldDB" id="A0A7V3YFQ8"/>
<dbReference type="EMBL" id="DTFV01000045">
    <property type="protein sequence ID" value="HGI30272.1"/>
    <property type="molecule type" value="Genomic_DNA"/>
</dbReference>
<dbReference type="GO" id="GO:0050660">
    <property type="term" value="F:flavin adenine dinucleotide binding"/>
    <property type="evidence" value="ECO:0007669"/>
    <property type="project" value="InterPro"/>
</dbReference>
<dbReference type="InterPro" id="IPR019480">
    <property type="entry name" value="Dihydroorotate_DH_Fe-S-bd"/>
</dbReference>
<evidence type="ECO:0000256" key="7">
    <source>
        <dbReference type="ARBA" id="ARBA00022982"/>
    </source>
</evidence>
<evidence type="ECO:0000256" key="9">
    <source>
        <dbReference type="ARBA" id="ARBA00023014"/>
    </source>
</evidence>
<dbReference type="GO" id="GO:0006221">
    <property type="term" value="P:pyrimidine nucleotide biosynthetic process"/>
    <property type="evidence" value="ECO:0007669"/>
    <property type="project" value="InterPro"/>
</dbReference>
<name>A0A7V3YFQ8_9BACT</name>
<evidence type="ECO:0000256" key="10">
    <source>
        <dbReference type="ARBA" id="ARBA00034078"/>
    </source>
</evidence>
<dbReference type="InterPro" id="IPR017927">
    <property type="entry name" value="FAD-bd_FR_type"/>
</dbReference>
<comment type="similarity">
    <text evidence="1">Belongs to the PyrK family.</text>
</comment>
<dbReference type="InterPro" id="IPR039261">
    <property type="entry name" value="FNR_nucleotide-bd"/>
</dbReference>
<dbReference type="PROSITE" id="PS51384">
    <property type="entry name" value="FAD_FR"/>
    <property type="match status" value="1"/>
</dbReference>
<dbReference type="InterPro" id="IPR037117">
    <property type="entry name" value="Dihydroorotate_DH_ele_sf"/>
</dbReference>
<dbReference type="GO" id="GO:0016491">
    <property type="term" value="F:oxidoreductase activity"/>
    <property type="evidence" value="ECO:0007669"/>
    <property type="project" value="InterPro"/>
</dbReference>
<feature type="domain" description="FAD-binding FR-type" evidence="13">
    <location>
        <begin position="1"/>
        <end position="98"/>
    </location>
</feature>
<evidence type="ECO:0000259" key="13">
    <source>
        <dbReference type="PROSITE" id="PS51384"/>
    </source>
</evidence>
<evidence type="ECO:0000256" key="5">
    <source>
        <dbReference type="ARBA" id="ARBA00022723"/>
    </source>
</evidence>
<dbReference type="GO" id="GO:0046872">
    <property type="term" value="F:metal ion binding"/>
    <property type="evidence" value="ECO:0007669"/>
    <property type="project" value="UniProtKB-KW"/>
</dbReference>
<comment type="cofactor">
    <cofactor evidence="11">
        <name>FAD</name>
        <dbReference type="ChEBI" id="CHEBI:57692"/>
    </cofactor>
    <text evidence="11">Binds 1 FAD per subunit.</text>
</comment>
<dbReference type="PANTHER" id="PTHR43513:SF3">
    <property type="entry name" value="DIHYDROOROTATE DEHYDROGENASE B (NAD(+)), ELECTRON TRANSFER SUBUNIT-RELATED"/>
    <property type="match status" value="1"/>
</dbReference>
<feature type="binding site" evidence="12">
    <location>
        <position position="225"/>
    </location>
    <ligand>
        <name>[2Fe-2S] cluster</name>
        <dbReference type="ChEBI" id="CHEBI:190135"/>
    </ligand>
</feature>
<keyword evidence="9 12" id="KW-0411">Iron-sulfur</keyword>
<dbReference type="Gene3D" id="3.40.50.80">
    <property type="entry name" value="Nucleotide-binding domain of ferredoxin-NADP reductase (FNR) module"/>
    <property type="match status" value="1"/>
</dbReference>